<keyword evidence="12 16" id="KW-0472">Membrane</keyword>
<dbReference type="GO" id="GO:0016567">
    <property type="term" value="P:protein ubiquitination"/>
    <property type="evidence" value="ECO:0007669"/>
    <property type="project" value="UniProtKB-UniPathway"/>
</dbReference>
<evidence type="ECO:0000256" key="14">
    <source>
        <dbReference type="PROSITE-ProRule" id="PRU00175"/>
    </source>
</evidence>
<dbReference type="SMART" id="SM00184">
    <property type="entry name" value="RING"/>
    <property type="match status" value="1"/>
</dbReference>
<reference evidence="18" key="2">
    <citation type="submission" date="2021-01" db="UniProtKB">
        <authorList>
            <consortium name="EnsemblPlants"/>
        </authorList>
    </citation>
    <scope>IDENTIFICATION</scope>
</reference>
<dbReference type="GO" id="GO:0008270">
    <property type="term" value="F:zinc ion binding"/>
    <property type="evidence" value="ECO:0007669"/>
    <property type="project" value="UniProtKB-KW"/>
</dbReference>
<dbReference type="Proteomes" id="UP000594261">
    <property type="component" value="Chromosome 2"/>
</dbReference>
<evidence type="ECO:0000256" key="9">
    <source>
        <dbReference type="ARBA" id="ARBA00022786"/>
    </source>
</evidence>
<keyword evidence="9" id="KW-0833">Ubl conjugation pathway</keyword>
<evidence type="ECO:0000256" key="16">
    <source>
        <dbReference type="SAM" id="Phobius"/>
    </source>
</evidence>
<keyword evidence="11 16" id="KW-1133">Transmembrane helix</keyword>
<name>A0A7N2KXH8_QUELO</name>
<dbReference type="PANTHER" id="PTHR46913:SF1">
    <property type="entry name" value="RING-H2 FINGER PROTEIN ATL16"/>
    <property type="match status" value="1"/>
</dbReference>
<evidence type="ECO:0000256" key="6">
    <source>
        <dbReference type="ARBA" id="ARBA00022692"/>
    </source>
</evidence>
<sequence>MGDLHVRNPLTQPSPPPPLLQPKSNMPMLYYGLVVIGTAALVLALYNLIIIKWCTQRNSQRQQRPNPFLEISTSNHEGYENNLNRNFLLLSSFKYKKESGLAQDQQGGGGGGGGDVVDYECAVCLSVFEEGEEVRKLPRCKHSFHALCIDMWLYSHSDCPLCRAPVGLRCQRHVVYTQQASSRGCWSSPSESFIKINIKSSSNKKKARLPSSYGT</sequence>
<dbReference type="EC" id="2.3.2.27" evidence="4"/>
<evidence type="ECO:0000256" key="12">
    <source>
        <dbReference type="ARBA" id="ARBA00023136"/>
    </source>
</evidence>
<organism evidence="18 19">
    <name type="scientific">Quercus lobata</name>
    <name type="common">Valley oak</name>
    <dbReference type="NCBI Taxonomy" id="97700"/>
    <lineage>
        <taxon>Eukaryota</taxon>
        <taxon>Viridiplantae</taxon>
        <taxon>Streptophyta</taxon>
        <taxon>Embryophyta</taxon>
        <taxon>Tracheophyta</taxon>
        <taxon>Spermatophyta</taxon>
        <taxon>Magnoliopsida</taxon>
        <taxon>eudicotyledons</taxon>
        <taxon>Gunneridae</taxon>
        <taxon>Pentapetalae</taxon>
        <taxon>rosids</taxon>
        <taxon>fabids</taxon>
        <taxon>Fagales</taxon>
        <taxon>Fagaceae</taxon>
        <taxon>Quercus</taxon>
    </lineage>
</organism>
<dbReference type="PROSITE" id="PS50089">
    <property type="entry name" value="ZF_RING_2"/>
    <property type="match status" value="1"/>
</dbReference>
<evidence type="ECO:0000256" key="4">
    <source>
        <dbReference type="ARBA" id="ARBA00012483"/>
    </source>
</evidence>
<accession>A0A7N2KXH8</accession>
<keyword evidence="19" id="KW-1185">Reference proteome</keyword>
<dbReference type="InterPro" id="IPR044600">
    <property type="entry name" value="ATL1/ATL16-like"/>
</dbReference>
<feature type="domain" description="RING-type" evidence="17">
    <location>
        <begin position="121"/>
        <end position="163"/>
    </location>
</feature>
<dbReference type="CDD" id="cd16461">
    <property type="entry name" value="RING-H2_EL5-like"/>
    <property type="match status" value="1"/>
</dbReference>
<dbReference type="Gene3D" id="3.30.40.10">
    <property type="entry name" value="Zinc/RING finger domain, C3HC4 (zinc finger)"/>
    <property type="match status" value="1"/>
</dbReference>
<evidence type="ECO:0000313" key="18">
    <source>
        <dbReference type="EnsemblPlants" id="QL02p061056:mrna"/>
    </source>
</evidence>
<feature type="region of interest" description="Disordered" evidence="15">
    <location>
        <begin position="1"/>
        <end position="21"/>
    </location>
</feature>
<evidence type="ECO:0000256" key="7">
    <source>
        <dbReference type="ARBA" id="ARBA00022723"/>
    </source>
</evidence>
<evidence type="ECO:0000256" key="10">
    <source>
        <dbReference type="ARBA" id="ARBA00022833"/>
    </source>
</evidence>
<dbReference type="SUPFAM" id="SSF57850">
    <property type="entry name" value="RING/U-box"/>
    <property type="match status" value="1"/>
</dbReference>
<dbReference type="OMA" id="WRSHENN"/>
<reference evidence="19" key="1">
    <citation type="journal article" date="2016" name="G3 (Bethesda)">
        <title>First Draft Assembly and Annotation of the Genome of a California Endemic Oak Quercus lobata Nee (Fagaceae).</title>
        <authorList>
            <person name="Sork V.L."/>
            <person name="Fitz-Gibbon S.T."/>
            <person name="Puiu D."/>
            <person name="Crepeau M."/>
            <person name="Gugger P.F."/>
            <person name="Sherman R."/>
            <person name="Stevens K."/>
            <person name="Langley C.H."/>
            <person name="Pellegrini M."/>
            <person name="Salzberg S.L."/>
        </authorList>
    </citation>
    <scope>NUCLEOTIDE SEQUENCE [LARGE SCALE GENOMIC DNA]</scope>
    <source>
        <strain evidence="19">cv. SW786</strain>
    </source>
</reference>
<evidence type="ECO:0000256" key="13">
    <source>
        <dbReference type="ARBA" id="ARBA00024209"/>
    </source>
</evidence>
<evidence type="ECO:0000256" key="11">
    <source>
        <dbReference type="ARBA" id="ARBA00022989"/>
    </source>
</evidence>
<dbReference type="InParanoid" id="A0A7N2KXH8"/>
<evidence type="ECO:0000313" key="19">
    <source>
        <dbReference type="Proteomes" id="UP000594261"/>
    </source>
</evidence>
<keyword evidence="7" id="KW-0479">Metal-binding</keyword>
<comment type="subcellular location">
    <subcellularLocation>
        <location evidence="2">Membrane</location>
        <topology evidence="2">Single-pass membrane protein</topology>
    </subcellularLocation>
</comment>
<dbReference type="AlphaFoldDB" id="A0A7N2KXH8"/>
<protein>
    <recommendedName>
        <fullName evidence="4">RING-type E3 ubiquitin transferase</fullName>
        <ecNumber evidence="4">2.3.2.27</ecNumber>
    </recommendedName>
</protein>
<keyword evidence="8 14" id="KW-0863">Zinc-finger</keyword>
<comment type="similarity">
    <text evidence="13">Belongs to the RING-type zinc finger family. ATL subfamily.</text>
</comment>
<comment type="catalytic activity">
    <reaction evidence="1">
        <text>S-ubiquitinyl-[E2 ubiquitin-conjugating enzyme]-L-cysteine + [acceptor protein]-L-lysine = [E2 ubiquitin-conjugating enzyme]-L-cysteine + N(6)-ubiquitinyl-[acceptor protein]-L-lysine.</text>
        <dbReference type="EC" id="2.3.2.27"/>
    </reaction>
</comment>
<dbReference type="InterPro" id="IPR001841">
    <property type="entry name" value="Znf_RING"/>
</dbReference>
<dbReference type="GO" id="GO:0061630">
    <property type="term" value="F:ubiquitin protein ligase activity"/>
    <property type="evidence" value="ECO:0007669"/>
    <property type="project" value="UniProtKB-EC"/>
</dbReference>
<dbReference type="Pfam" id="PF13639">
    <property type="entry name" value="zf-RING_2"/>
    <property type="match status" value="1"/>
</dbReference>
<evidence type="ECO:0000256" key="2">
    <source>
        <dbReference type="ARBA" id="ARBA00004167"/>
    </source>
</evidence>
<evidence type="ECO:0000256" key="5">
    <source>
        <dbReference type="ARBA" id="ARBA00022679"/>
    </source>
</evidence>
<keyword evidence="6 16" id="KW-0812">Transmembrane</keyword>
<keyword evidence="10" id="KW-0862">Zinc</keyword>
<evidence type="ECO:0000256" key="8">
    <source>
        <dbReference type="ARBA" id="ARBA00022771"/>
    </source>
</evidence>
<dbReference type="Gramene" id="QL02p061056:mrna">
    <property type="protein sequence ID" value="QL02p061056:mrna"/>
    <property type="gene ID" value="QL02p061056"/>
</dbReference>
<dbReference type="EnsemblPlants" id="QL02p061056:mrna">
    <property type="protein sequence ID" value="QL02p061056:mrna"/>
    <property type="gene ID" value="QL02p061056"/>
</dbReference>
<dbReference type="InterPro" id="IPR013083">
    <property type="entry name" value="Znf_RING/FYVE/PHD"/>
</dbReference>
<feature type="transmembrane region" description="Helical" evidence="16">
    <location>
        <begin position="28"/>
        <end position="51"/>
    </location>
</feature>
<evidence type="ECO:0000256" key="3">
    <source>
        <dbReference type="ARBA" id="ARBA00004906"/>
    </source>
</evidence>
<keyword evidence="5" id="KW-0808">Transferase</keyword>
<evidence type="ECO:0000256" key="1">
    <source>
        <dbReference type="ARBA" id="ARBA00000900"/>
    </source>
</evidence>
<evidence type="ECO:0000256" key="15">
    <source>
        <dbReference type="SAM" id="MobiDB-lite"/>
    </source>
</evidence>
<comment type="pathway">
    <text evidence="3">Protein modification; protein ubiquitination.</text>
</comment>
<dbReference type="UniPathway" id="UPA00143"/>
<evidence type="ECO:0000259" key="17">
    <source>
        <dbReference type="PROSITE" id="PS50089"/>
    </source>
</evidence>
<dbReference type="GO" id="GO:0016020">
    <property type="term" value="C:membrane"/>
    <property type="evidence" value="ECO:0007669"/>
    <property type="project" value="UniProtKB-SubCell"/>
</dbReference>
<dbReference type="PANTHER" id="PTHR46913">
    <property type="entry name" value="RING-H2 FINGER PROTEIN ATL16"/>
    <property type="match status" value="1"/>
</dbReference>
<proteinExistence type="inferred from homology"/>